<dbReference type="GO" id="GO:0000978">
    <property type="term" value="F:RNA polymerase II cis-regulatory region sequence-specific DNA binding"/>
    <property type="evidence" value="ECO:0007669"/>
    <property type="project" value="TreeGrafter"/>
</dbReference>
<dbReference type="OrthoDB" id="46583at2759"/>
<evidence type="ECO:0000256" key="5">
    <source>
        <dbReference type="ARBA" id="ARBA00023125"/>
    </source>
</evidence>
<evidence type="ECO:0000313" key="12">
    <source>
        <dbReference type="EnsemblMetazoa" id="XP_019759689.1"/>
    </source>
</evidence>
<evidence type="ECO:0000313" key="11">
    <source>
        <dbReference type="EMBL" id="ERL86504.1"/>
    </source>
</evidence>
<keyword evidence="7" id="KW-0539">Nucleus</keyword>
<dbReference type="GO" id="GO:0001046">
    <property type="term" value="F:core promoter sequence-specific DNA binding"/>
    <property type="evidence" value="ECO:0007669"/>
    <property type="project" value="TreeGrafter"/>
</dbReference>
<dbReference type="GO" id="GO:0005634">
    <property type="term" value="C:nucleus"/>
    <property type="evidence" value="ECO:0007669"/>
    <property type="project" value="UniProtKB-SubCell"/>
</dbReference>
<keyword evidence="4" id="KW-0805">Transcription regulation</keyword>
<dbReference type="GO" id="GO:0042796">
    <property type="term" value="P:snRNA transcription by RNA polymerase III"/>
    <property type="evidence" value="ECO:0007669"/>
    <property type="project" value="TreeGrafter"/>
</dbReference>
<gene>
    <name evidence="12" type="primary">109537410</name>
    <name evidence="11" type="ORF">D910_03908</name>
</gene>
<dbReference type="GO" id="GO:0042795">
    <property type="term" value="P:snRNA transcription by RNA polymerase II"/>
    <property type="evidence" value="ECO:0007669"/>
    <property type="project" value="TreeGrafter"/>
</dbReference>
<protein>
    <recommendedName>
        <fullName evidence="3">snRNA-activating protein complex subunit 3</fullName>
    </recommendedName>
    <alternativeName>
        <fullName evidence="10">Small nuclear RNA-activating complex polypeptide 3</fullName>
    </alternativeName>
</protein>
<reference evidence="12" key="2">
    <citation type="submission" date="2024-08" db="UniProtKB">
        <authorList>
            <consortium name="EnsemblMetazoa"/>
        </authorList>
    </citation>
    <scope>IDENTIFICATION</scope>
</reference>
<evidence type="ECO:0000256" key="10">
    <source>
        <dbReference type="ARBA" id="ARBA00029606"/>
    </source>
</evidence>
<dbReference type="PANTHER" id="PTHR13421:SF16">
    <property type="entry name" value="SNRNA-ACTIVATING PROTEIN COMPLEX SUBUNIT 3"/>
    <property type="match status" value="1"/>
</dbReference>
<dbReference type="GO" id="GO:0003681">
    <property type="term" value="F:bent DNA binding"/>
    <property type="evidence" value="ECO:0007669"/>
    <property type="project" value="TreeGrafter"/>
</dbReference>
<evidence type="ECO:0000256" key="8">
    <source>
        <dbReference type="ARBA" id="ARBA00025193"/>
    </source>
</evidence>
<dbReference type="Proteomes" id="UP000030742">
    <property type="component" value="Unassembled WGS sequence"/>
</dbReference>
<keyword evidence="6" id="KW-0804">Transcription</keyword>
<dbReference type="EMBL" id="KB631815">
    <property type="protein sequence ID" value="ERL86504.1"/>
    <property type="molecule type" value="Genomic_DNA"/>
</dbReference>
<evidence type="ECO:0000256" key="7">
    <source>
        <dbReference type="ARBA" id="ARBA00023242"/>
    </source>
</evidence>
<dbReference type="GO" id="GO:0001006">
    <property type="term" value="F:RNA polymerase III type 3 promoter sequence-specific DNA binding"/>
    <property type="evidence" value="ECO:0007669"/>
    <property type="project" value="TreeGrafter"/>
</dbReference>
<name>U4TY13_DENPD</name>
<comment type="subcellular location">
    <subcellularLocation>
        <location evidence="1">Nucleus</location>
    </subcellularLocation>
</comment>
<evidence type="ECO:0000313" key="14">
    <source>
        <dbReference type="Proteomes" id="UP000030742"/>
    </source>
</evidence>
<sequence length="399" mass="46138">MENVYDPESYGSTDVIDFDKYFKEYRAECTVNIDTSKDVFTQRMEILKSDFDLALDLQDVKALEQLCSIEKLKVLSENEMLPLESPPIGDHISITHPINDRARTLNTAKWMEEFTESNRDLVGNQNLPKIPHFTEDKAREDTNYVPDMQADNGFICKVLVYRPFSTVTDIKVTADQVRVNMELTVVHTTTLMELADSIKCATDAFAMREVENMDIQLEEFYNNKEKCPSRCFFIENAFYNDMTHPDATDYSEVVREWALENKIGNLHSTSMEGVTVGSLKFRLGYGYVYIHQGRCEHVICFSDIRLLKTTDCLVSKIYPKIVAIKRILSPFCFICKITDATWLILHSDRLPIRRAFFCTKCCKSYMFEDGKKVGTFQLYPYHQEAFVVPQNPNHFSDSE</sequence>
<dbReference type="Proteomes" id="UP000019118">
    <property type="component" value="Unassembled WGS sequence"/>
</dbReference>
<keyword evidence="13" id="KW-1185">Reference proteome</keyword>
<reference evidence="13 14" key="1">
    <citation type="journal article" date="2013" name="Genome Biol.">
        <title>Draft genome of the mountain pine beetle, Dendroctonus ponderosae Hopkins, a major forest pest.</title>
        <authorList>
            <person name="Keeling C.I."/>
            <person name="Yuen M.M."/>
            <person name="Liao N.Y."/>
            <person name="Docking T.R."/>
            <person name="Chan S.K."/>
            <person name="Taylor G.A."/>
            <person name="Palmquist D.L."/>
            <person name="Jackman S.D."/>
            <person name="Nguyen A."/>
            <person name="Li M."/>
            <person name="Henderson H."/>
            <person name="Janes J.K."/>
            <person name="Zhao Y."/>
            <person name="Pandoh P."/>
            <person name="Moore R."/>
            <person name="Sperling F.A."/>
            <person name="Huber D.P."/>
            <person name="Birol I."/>
            <person name="Jones S.J."/>
            <person name="Bohlmann J."/>
        </authorList>
    </citation>
    <scope>NUCLEOTIDE SEQUENCE</scope>
</reference>
<comment type="similarity">
    <text evidence="2">Belongs to the SNAPC3/SRD2 family.</text>
</comment>
<evidence type="ECO:0000256" key="1">
    <source>
        <dbReference type="ARBA" id="ARBA00004123"/>
    </source>
</evidence>
<organism evidence="11 14">
    <name type="scientific">Dendroctonus ponderosae</name>
    <name type="common">Mountain pine beetle</name>
    <dbReference type="NCBI Taxonomy" id="77166"/>
    <lineage>
        <taxon>Eukaryota</taxon>
        <taxon>Metazoa</taxon>
        <taxon>Ecdysozoa</taxon>
        <taxon>Arthropoda</taxon>
        <taxon>Hexapoda</taxon>
        <taxon>Insecta</taxon>
        <taxon>Pterygota</taxon>
        <taxon>Neoptera</taxon>
        <taxon>Endopterygota</taxon>
        <taxon>Coleoptera</taxon>
        <taxon>Polyphaga</taxon>
        <taxon>Cucujiformia</taxon>
        <taxon>Curculionidae</taxon>
        <taxon>Scolytinae</taxon>
        <taxon>Dendroctonus</taxon>
    </lineage>
</organism>
<proteinExistence type="inferred from homology"/>
<evidence type="ECO:0000256" key="2">
    <source>
        <dbReference type="ARBA" id="ARBA00010410"/>
    </source>
</evidence>
<dbReference type="AlphaFoldDB" id="U4TY13"/>
<dbReference type="InterPro" id="IPR022042">
    <property type="entry name" value="snRNA-activating_su3"/>
</dbReference>
<dbReference type="GO" id="GO:0019185">
    <property type="term" value="C:snRNA-activating protein complex"/>
    <property type="evidence" value="ECO:0007669"/>
    <property type="project" value="TreeGrafter"/>
</dbReference>
<accession>U4TY13</accession>
<evidence type="ECO:0000256" key="9">
    <source>
        <dbReference type="ARBA" id="ARBA00025958"/>
    </source>
</evidence>
<dbReference type="PANTHER" id="PTHR13421">
    <property type="entry name" value="SNRNA-ACTIVATING PROTEIN COMPLEX SUBUNIT 3"/>
    <property type="match status" value="1"/>
</dbReference>
<evidence type="ECO:0000256" key="4">
    <source>
        <dbReference type="ARBA" id="ARBA00023015"/>
    </source>
</evidence>
<comment type="subunit">
    <text evidence="9">Part of the SNAPc complex composed of 5 subunits: SNAPC1, SNAPC2, SNAPC3, SNAPC4 and SNAPC5. SNAPC3 interacts with SNAPC1.</text>
</comment>
<dbReference type="EnsemblMetazoa" id="XM_019904130.1">
    <property type="protein sequence ID" value="XP_019759689.1"/>
    <property type="gene ID" value="LOC109537410"/>
</dbReference>
<comment type="function">
    <text evidence="8">Part of the SNAPc complex required for the transcription of both RNA polymerase II and III small-nuclear RNA genes. Binds to the proximal sequence element (PSE), a non-TATA-box basal promoter element common to these 2 types of genes. Recruits TBP and BRF2 to the U6 snRNA TATA box.</text>
</comment>
<dbReference type="Pfam" id="PF12251">
    <property type="entry name" value="SNAPC3"/>
    <property type="match status" value="1"/>
</dbReference>
<evidence type="ECO:0000313" key="13">
    <source>
        <dbReference type="Proteomes" id="UP000019118"/>
    </source>
</evidence>
<evidence type="ECO:0000256" key="3">
    <source>
        <dbReference type="ARBA" id="ARBA00013634"/>
    </source>
</evidence>
<keyword evidence="5" id="KW-0238">DNA-binding</keyword>
<evidence type="ECO:0000256" key="6">
    <source>
        <dbReference type="ARBA" id="ARBA00023163"/>
    </source>
</evidence>
<dbReference type="STRING" id="77166.U4TY13"/>